<organism evidence="2 3">
    <name type="scientific">Sporothrix curviconia</name>
    <dbReference type="NCBI Taxonomy" id="1260050"/>
    <lineage>
        <taxon>Eukaryota</taxon>
        <taxon>Fungi</taxon>
        <taxon>Dikarya</taxon>
        <taxon>Ascomycota</taxon>
        <taxon>Pezizomycotina</taxon>
        <taxon>Sordariomycetes</taxon>
        <taxon>Sordariomycetidae</taxon>
        <taxon>Ophiostomatales</taxon>
        <taxon>Ophiostomataceae</taxon>
        <taxon>Sporothrix</taxon>
    </lineage>
</organism>
<dbReference type="CDD" id="cd11296">
    <property type="entry name" value="O-FucT_like"/>
    <property type="match status" value="1"/>
</dbReference>
<name>A0ABP0B555_9PEZI</name>
<evidence type="ECO:0000313" key="3">
    <source>
        <dbReference type="Proteomes" id="UP001642405"/>
    </source>
</evidence>
<accession>A0ABP0B555</accession>
<feature type="transmembrane region" description="Helical" evidence="1">
    <location>
        <begin position="12"/>
        <end position="30"/>
    </location>
</feature>
<keyword evidence="1" id="KW-0472">Membrane</keyword>
<sequence length="457" mass="51017">MAGEPYRLVHYLRFATVFLVLLWIFVQFGGTGDGRNQYTSLFRKFRDQRVVFISDFLNHDINGPYNGDGLSDLCTSKKWTPGLLLTCDAVPGSMADVKNGILTCMRVAIEIGAEVILPDIMLRSTMDLSDITPHDSGPRRGVPLEHFFDRAYLLNTMDQFCPELKIHESRNDFFDDPNVLTPVPLNIYKVPGVEIAQNLPGSAGKLVLEGDKLGKQITDMINKKSPPNTRKYPLRVDLRPTPSYAMPSFADPPPLRKYFGRLLRVRPDLRALAAGMLFNLQKAFDLVIDPRQGIDVDSFVGVELRTQPDPLAFPPYTVQASDALSYILANNMSQVFLTEGATPEDASAFAERCRDFDVNVVTKENLVEGPDVLALSELSYDERFLVDYEVALHAGLFTGNAQSSFAWSVGLRREFAFGEPGAADSSHLNGTLRWHSPYSTLYGKGHVGDDFRRAIWP</sequence>
<evidence type="ECO:0008006" key="4">
    <source>
        <dbReference type="Google" id="ProtNLM"/>
    </source>
</evidence>
<protein>
    <recommendedName>
        <fullName evidence="4">Alternative oxidase</fullName>
    </recommendedName>
</protein>
<keyword evidence="3" id="KW-1185">Reference proteome</keyword>
<evidence type="ECO:0000256" key="1">
    <source>
        <dbReference type="SAM" id="Phobius"/>
    </source>
</evidence>
<comment type="caution">
    <text evidence="2">The sequence shown here is derived from an EMBL/GenBank/DDBJ whole genome shotgun (WGS) entry which is preliminary data.</text>
</comment>
<reference evidence="2 3" key="1">
    <citation type="submission" date="2024-01" db="EMBL/GenBank/DDBJ databases">
        <authorList>
            <person name="Allen C."/>
            <person name="Tagirdzhanova G."/>
        </authorList>
    </citation>
    <scope>NUCLEOTIDE SEQUENCE [LARGE SCALE GENOMIC DNA]</scope>
</reference>
<keyword evidence="1" id="KW-0812">Transmembrane</keyword>
<dbReference type="Proteomes" id="UP001642405">
    <property type="component" value="Unassembled WGS sequence"/>
</dbReference>
<evidence type="ECO:0000313" key="2">
    <source>
        <dbReference type="EMBL" id="CAK7214708.1"/>
    </source>
</evidence>
<proteinExistence type="predicted"/>
<keyword evidence="1" id="KW-1133">Transmembrane helix</keyword>
<dbReference type="EMBL" id="CAWUHB010000009">
    <property type="protein sequence ID" value="CAK7214708.1"/>
    <property type="molecule type" value="Genomic_DNA"/>
</dbReference>
<gene>
    <name evidence="2" type="ORF">SCUCBS95973_002225</name>
</gene>